<proteinExistence type="predicted"/>
<dbReference type="InterPro" id="IPR034154">
    <property type="entry name" value="TOPRIM_DnaG/twinkle"/>
</dbReference>
<keyword evidence="3" id="KW-1185">Reference proteome</keyword>
<evidence type="ECO:0000313" key="3">
    <source>
        <dbReference type="Proteomes" id="UP000199223"/>
    </source>
</evidence>
<sequence>MMLNMSDQLFIAEGELDALSLQAALPGVAAAAIPGTQTLARDDEPLFEGKDVILVMDNDDAGRKARAELEKRLRPYARSVTQAYVHPDFSDVNEQLVKRGRKWSAGYWEAVRTEAVKRKVFRTV</sequence>
<dbReference type="EMBL" id="FNZA01000042">
    <property type="protein sequence ID" value="SEJ93513.1"/>
    <property type="molecule type" value="Genomic_DNA"/>
</dbReference>
<dbReference type="InterPro" id="IPR006171">
    <property type="entry name" value="TOPRIM_dom"/>
</dbReference>
<dbReference type="Pfam" id="PF13362">
    <property type="entry name" value="Toprim_3"/>
    <property type="match status" value="1"/>
</dbReference>
<gene>
    <name evidence="2" type="ORF">SAMN04488058_14211</name>
</gene>
<evidence type="ECO:0000313" key="2">
    <source>
        <dbReference type="EMBL" id="SEJ93513.1"/>
    </source>
</evidence>
<name>A0A1H7CUX0_9DEIO</name>
<dbReference type="SUPFAM" id="SSF56731">
    <property type="entry name" value="DNA primase core"/>
    <property type="match status" value="1"/>
</dbReference>
<dbReference type="Proteomes" id="UP000199223">
    <property type="component" value="Unassembled WGS sequence"/>
</dbReference>
<protein>
    <submittedName>
        <fullName evidence="2">Toprim domain-containing protein</fullName>
    </submittedName>
</protein>
<dbReference type="CDD" id="cd01029">
    <property type="entry name" value="TOPRIM_primases"/>
    <property type="match status" value="1"/>
</dbReference>
<reference evidence="3" key="1">
    <citation type="submission" date="2016-10" db="EMBL/GenBank/DDBJ databases">
        <authorList>
            <person name="Varghese N."/>
            <person name="Submissions S."/>
        </authorList>
    </citation>
    <scope>NUCLEOTIDE SEQUENCE [LARGE SCALE GENOMIC DNA]</scope>
    <source>
        <strain evidence="3">CGMCC 1.10218</strain>
    </source>
</reference>
<evidence type="ECO:0000259" key="1">
    <source>
        <dbReference type="Pfam" id="PF13362"/>
    </source>
</evidence>
<dbReference type="Gene3D" id="3.40.1360.10">
    <property type="match status" value="1"/>
</dbReference>
<accession>A0A1H7CUX0</accession>
<feature type="domain" description="Toprim" evidence="1">
    <location>
        <begin position="9"/>
        <end position="101"/>
    </location>
</feature>
<dbReference type="AlphaFoldDB" id="A0A1H7CUX0"/>
<organism evidence="2 3">
    <name type="scientific">Deinococcus reticulitermitis</name>
    <dbReference type="NCBI Taxonomy" id="856736"/>
    <lineage>
        <taxon>Bacteria</taxon>
        <taxon>Thermotogati</taxon>
        <taxon>Deinococcota</taxon>
        <taxon>Deinococci</taxon>
        <taxon>Deinococcales</taxon>
        <taxon>Deinococcaceae</taxon>
        <taxon>Deinococcus</taxon>
    </lineage>
</organism>